<organism evidence="12 13">
    <name type="scientific">Gadus morhua</name>
    <name type="common">Atlantic cod</name>
    <dbReference type="NCBI Taxonomy" id="8049"/>
    <lineage>
        <taxon>Eukaryota</taxon>
        <taxon>Metazoa</taxon>
        <taxon>Chordata</taxon>
        <taxon>Craniata</taxon>
        <taxon>Vertebrata</taxon>
        <taxon>Euteleostomi</taxon>
        <taxon>Actinopterygii</taxon>
        <taxon>Neopterygii</taxon>
        <taxon>Teleostei</taxon>
        <taxon>Neoteleostei</taxon>
        <taxon>Acanthomorphata</taxon>
        <taxon>Zeiogadaria</taxon>
        <taxon>Gadariae</taxon>
        <taxon>Gadiformes</taxon>
        <taxon>Gadoidei</taxon>
        <taxon>Gadidae</taxon>
        <taxon>Gadus</taxon>
    </lineage>
</organism>
<evidence type="ECO:0000256" key="10">
    <source>
        <dbReference type="ARBA" id="ARBA00038150"/>
    </source>
</evidence>
<keyword evidence="6" id="KW-0735">Signal-anchor</keyword>
<dbReference type="PANTHER" id="PTHR19297">
    <property type="entry name" value="GLYCOSYLTRANSFERASE 14 FAMILY MEMBER"/>
    <property type="match status" value="1"/>
</dbReference>
<dbReference type="Pfam" id="PF02485">
    <property type="entry name" value="Branch"/>
    <property type="match status" value="1"/>
</dbReference>
<dbReference type="AlphaFoldDB" id="A0A8C5BP95"/>
<keyword evidence="7 11" id="KW-1133">Transmembrane helix</keyword>
<evidence type="ECO:0000256" key="3">
    <source>
        <dbReference type="ARBA" id="ARBA00022676"/>
    </source>
</evidence>
<evidence type="ECO:0000256" key="9">
    <source>
        <dbReference type="ARBA" id="ARBA00023180"/>
    </source>
</evidence>
<dbReference type="PANTHER" id="PTHR19297:SF96">
    <property type="entry name" value="BETA-1,3-GALACTOSYL-O-GLYCOSYL-GLYCOPROTEIN BETA-1,6-N-ACETYLGLUCOSAMINYLTRANSFERASE"/>
    <property type="match status" value="1"/>
</dbReference>
<reference evidence="12" key="2">
    <citation type="submission" date="2025-09" db="UniProtKB">
        <authorList>
            <consortium name="Ensembl"/>
        </authorList>
    </citation>
    <scope>IDENTIFICATION</scope>
</reference>
<dbReference type="Proteomes" id="UP000694546">
    <property type="component" value="Chromosome 6"/>
</dbReference>
<sequence>MALFTRLGHGRRFTNVILRVIAIVALLWTVVFVISPTEIEWVPTLSWSNRWLAYKEYEGNVEDACNCSSLLQGDIDCMENAKLLSISKDFRKKFLRKEDNYINATVNCRNFQTRKKYTMFPLSKEEEDFPLAYSIVVHHKIQNFEHLLRAIYAPQNLYCVHVDKKASLAFLEAVMSITFCFPNVFMVSRPVDVVYAGWPRVQADINCMADLFNVSTKWKYFINLCGQDFPLKTNLEMVRSLKMLKGANSMETEKMAGGKRWRVEAAHHIVDGQLKATGEKKAPTPFNLPVMSGNAYILASRGYVQSVLQDQRVQQLIEWAKDSYSPDEFLWATIQRMPGVPGSSPPDAKYDLTDMNARARMVKWQWHEGPVYPMCSGHHVRSVCVYGIGDLQWLLEQHHFFANKFDLAADPIAIHCLEWYLRHKALTDVDQW</sequence>
<feature type="transmembrane region" description="Helical" evidence="11">
    <location>
        <begin position="16"/>
        <end position="35"/>
    </location>
</feature>
<dbReference type="OrthoDB" id="2019572at2759"/>
<reference evidence="12" key="1">
    <citation type="submission" date="2025-08" db="UniProtKB">
        <authorList>
            <consortium name="Ensembl"/>
        </authorList>
    </citation>
    <scope>IDENTIFICATION</scope>
</reference>
<dbReference type="OMA" id="GKRSQWG"/>
<keyword evidence="5 11" id="KW-0812">Transmembrane</keyword>
<keyword evidence="9" id="KW-0325">Glycoprotein</keyword>
<evidence type="ECO:0000256" key="5">
    <source>
        <dbReference type="ARBA" id="ARBA00022692"/>
    </source>
</evidence>
<evidence type="ECO:0000256" key="1">
    <source>
        <dbReference type="ARBA" id="ARBA00004323"/>
    </source>
</evidence>
<gene>
    <name evidence="12" type="primary">gcnt1</name>
</gene>
<comment type="similarity">
    <text evidence="10">Belongs to the glycosyltransferase 14 family.</text>
</comment>
<dbReference type="Ensembl" id="ENSGMOT00000059174.1">
    <property type="protein sequence ID" value="ENSGMOP00000049166.1"/>
    <property type="gene ID" value="ENSGMOG00000017905.2"/>
</dbReference>
<name>A0A8C5BP95_GADMO</name>
<comment type="subcellular location">
    <subcellularLocation>
        <location evidence="1">Golgi apparatus membrane</location>
        <topology evidence="1">Single-pass type II membrane protein</topology>
    </subcellularLocation>
</comment>
<evidence type="ECO:0000256" key="7">
    <source>
        <dbReference type="ARBA" id="ARBA00022989"/>
    </source>
</evidence>
<dbReference type="GeneTree" id="ENSGT00940000159331"/>
<dbReference type="GO" id="GO:0000139">
    <property type="term" value="C:Golgi membrane"/>
    <property type="evidence" value="ECO:0007669"/>
    <property type="project" value="UniProtKB-SubCell"/>
</dbReference>
<evidence type="ECO:0000256" key="8">
    <source>
        <dbReference type="ARBA" id="ARBA00023136"/>
    </source>
</evidence>
<comment type="pathway">
    <text evidence="2">Protein modification; protein glycosylation.</text>
</comment>
<dbReference type="InterPro" id="IPR003406">
    <property type="entry name" value="Glyco_trans_14"/>
</dbReference>
<evidence type="ECO:0000256" key="4">
    <source>
        <dbReference type="ARBA" id="ARBA00022679"/>
    </source>
</evidence>
<proteinExistence type="inferred from homology"/>
<evidence type="ECO:0000256" key="11">
    <source>
        <dbReference type="SAM" id="Phobius"/>
    </source>
</evidence>
<evidence type="ECO:0000313" key="13">
    <source>
        <dbReference type="Proteomes" id="UP000694546"/>
    </source>
</evidence>
<evidence type="ECO:0000256" key="6">
    <source>
        <dbReference type="ARBA" id="ARBA00022968"/>
    </source>
</evidence>
<dbReference type="GeneID" id="115545295"/>
<keyword evidence="3" id="KW-0328">Glycosyltransferase</keyword>
<evidence type="ECO:0008006" key="14">
    <source>
        <dbReference type="Google" id="ProtNLM"/>
    </source>
</evidence>
<protein>
    <recommendedName>
        <fullName evidence="14">Beta-1,3-galactosyl-O-glycosyl-glycoprotein beta-1,6-N-acetylglucosaminyltransferase</fullName>
    </recommendedName>
</protein>
<keyword evidence="8 11" id="KW-0472">Membrane</keyword>
<dbReference type="GO" id="GO:0003829">
    <property type="term" value="F:beta-1,3-galactosyl-O-glycosyl-glycoprotein beta-1,6-N-acetylglucosaminyltransferase activity"/>
    <property type="evidence" value="ECO:0007669"/>
    <property type="project" value="TreeGrafter"/>
</dbReference>
<dbReference type="RefSeq" id="XP_030214158.1">
    <property type="nucleotide sequence ID" value="XM_030358298.1"/>
</dbReference>
<evidence type="ECO:0000313" key="12">
    <source>
        <dbReference type="Ensembl" id="ENSGMOP00000049166.1"/>
    </source>
</evidence>
<keyword evidence="13" id="KW-1185">Reference proteome</keyword>
<evidence type="ECO:0000256" key="2">
    <source>
        <dbReference type="ARBA" id="ARBA00004922"/>
    </source>
</evidence>
<accession>A0A8C5BP95</accession>
<keyword evidence="4" id="KW-0808">Transferase</keyword>